<dbReference type="PANTHER" id="PTHR12459">
    <property type="entry name" value="TRANSMEMBRANE PROTEIN 135-RELATED"/>
    <property type="match status" value="1"/>
</dbReference>
<keyword evidence="3" id="KW-1185">Reference proteome</keyword>
<dbReference type="EMBL" id="JABBWM010000082">
    <property type="protein sequence ID" value="KAG2093918.1"/>
    <property type="molecule type" value="Genomic_DNA"/>
</dbReference>
<feature type="transmembrane region" description="Helical" evidence="1">
    <location>
        <begin position="373"/>
        <end position="392"/>
    </location>
</feature>
<sequence length="571" mass="64410">MASPKPSSRAPHKAAMSRTPSYIQLAPRRAMASFENLVALANHQERLREARRIVWRERGEPAVELEDLWECMEHAGRGGLRAAAIAFALRASVNLVLATIRIGKVPKNMRLSLIQHAIFGKDSFRFAAMLGSFVTIYKATLNALPILLPVNERARPPSPFEDENEDIEVPPTPFEVPLSDRQPRLSLSAQAHQVWVRKKTRRWYSMFAGALAGGLAVMFEKRSRRVVIAQQLFVRGLQGSYNAFTSKHGFHLPNGEVLMFCLCCTQIVYALFARPDTLPRSYTTWLTTASGAPPSAMKMVQDINQTGTFDIQDINKILSREDLIPANKATLLARRALATNSPPDFGPSYPPCGAVHPWVESCTHVPLPRFVTVFKWAFPIYGALHFVPMILFKRHAFFKNPLQKLGRAGWATIRSSAFLATFIATFQTWFCFKHYLHRTLSSQTLVKLPQKFIDFFLSKYSYGLGGLFGALSLLVEEKRRRGELAMYVLPKGMESAWLTARGKGWVFQTGQFGEMILAAIGMSMVMVSERLIYYSNAVLILFLQRQSIYQNDPHHLSGLVRRILYQFIGPN</sequence>
<evidence type="ECO:0000256" key="1">
    <source>
        <dbReference type="SAM" id="Phobius"/>
    </source>
</evidence>
<feature type="transmembrane region" description="Helical" evidence="1">
    <location>
        <begin position="413"/>
        <end position="436"/>
    </location>
</feature>
<dbReference type="RefSeq" id="XP_041287363.1">
    <property type="nucleotide sequence ID" value="XM_041432585.1"/>
</dbReference>
<evidence type="ECO:0008006" key="4">
    <source>
        <dbReference type="Google" id="ProtNLM"/>
    </source>
</evidence>
<dbReference type="InterPro" id="IPR026749">
    <property type="entry name" value="Tmem135"/>
</dbReference>
<protein>
    <recommendedName>
        <fullName evidence="4">Transmembrane protein 135 N-terminal domain-containing protein</fullName>
    </recommendedName>
</protein>
<evidence type="ECO:0000313" key="2">
    <source>
        <dbReference type="EMBL" id="KAG2093918.1"/>
    </source>
</evidence>
<dbReference type="GeneID" id="64694844"/>
<keyword evidence="1" id="KW-0812">Transmembrane</keyword>
<proteinExistence type="predicted"/>
<comment type="caution">
    <text evidence="2">The sequence shown here is derived from an EMBL/GenBank/DDBJ whole genome shotgun (WGS) entry which is preliminary data.</text>
</comment>
<dbReference type="Proteomes" id="UP000823399">
    <property type="component" value="Unassembled WGS sequence"/>
</dbReference>
<keyword evidence="1" id="KW-0472">Membrane</keyword>
<dbReference type="AlphaFoldDB" id="A0A9P7JNH7"/>
<feature type="transmembrane region" description="Helical" evidence="1">
    <location>
        <begin position="456"/>
        <end position="475"/>
    </location>
</feature>
<evidence type="ECO:0000313" key="3">
    <source>
        <dbReference type="Proteomes" id="UP000823399"/>
    </source>
</evidence>
<name>A0A9P7JNH7_9AGAM</name>
<organism evidence="2 3">
    <name type="scientific">Suillus discolor</name>
    <dbReference type="NCBI Taxonomy" id="1912936"/>
    <lineage>
        <taxon>Eukaryota</taxon>
        <taxon>Fungi</taxon>
        <taxon>Dikarya</taxon>
        <taxon>Basidiomycota</taxon>
        <taxon>Agaricomycotina</taxon>
        <taxon>Agaricomycetes</taxon>
        <taxon>Agaricomycetidae</taxon>
        <taxon>Boletales</taxon>
        <taxon>Suillineae</taxon>
        <taxon>Suillaceae</taxon>
        <taxon>Suillus</taxon>
    </lineage>
</organism>
<reference evidence="2" key="1">
    <citation type="journal article" date="2020" name="New Phytol.">
        <title>Comparative genomics reveals dynamic genome evolution in host specialist ectomycorrhizal fungi.</title>
        <authorList>
            <person name="Lofgren L.A."/>
            <person name="Nguyen N.H."/>
            <person name="Vilgalys R."/>
            <person name="Ruytinx J."/>
            <person name="Liao H.L."/>
            <person name="Branco S."/>
            <person name="Kuo A."/>
            <person name="LaButti K."/>
            <person name="Lipzen A."/>
            <person name="Andreopoulos W."/>
            <person name="Pangilinan J."/>
            <person name="Riley R."/>
            <person name="Hundley H."/>
            <person name="Na H."/>
            <person name="Barry K."/>
            <person name="Grigoriev I.V."/>
            <person name="Stajich J.E."/>
            <person name="Kennedy P.G."/>
        </authorList>
    </citation>
    <scope>NUCLEOTIDE SEQUENCE</scope>
    <source>
        <strain evidence="2">FC423</strain>
    </source>
</reference>
<keyword evidence="1" id="KW-1133">Transmembrane helix</keyword>
<accession>A0A9P7JNH7</accession>
<dbReference type="OrthoDB" id="291792at2759"/>
<gene>
    <name evidence="2" type="ORF">F5147DRAFT_619257</name>
</gene>
<dbReference type="PANTHER" id="PTHR12459:SF6">
    <property type="entry name" value="GB|AAD46013.1"/>
    <property type="match status" value="1"/>
</dbReference>